<evidence type="ECO:0000313" key="3">
    <source>
        <dbReference type="Proteomes" id="UP000268285"/>
    </source>
</evidence>
<protein>
    <submittedName>
        <fullName evidence="2">Uncharacterized protein</fullName>
    </submittedName>
</protein>
<keyword evidence="3" id="KW-1185">Reference proteome</keyword>
<dbReference type="EMBL" id="UPHU01000001">
    <property type="protein sequence ID" value="VBA51139.1"/>
    <property type="molecule type" value="Genomic_DNA"/>
</dbReference>
<evidence type="ECO:0000256" key="1">
    <source>
        <dbReference type="SAM" id="MobiDB-lite"/>
    </source>
</evidence>
<name>A0A498QUB3_9MYCO</name>
<reference evidence="2 3" key="1">
    <citation type="submission" date="2018-09" db="EMBL/GenBank/DDBJ databases">
        <authorList>
            <person name="Tagini F."/>
        </authorList>
    </citation>
    <scope>NUCLEOTIDE SEQUENCE [LARGE SCALE GENOMIC DNA]</scope>
    <source>
        <strain evidence="2 3">MK142</strain>
    </source>
</reference>
<gene>
    <name evidence="2" type="ORF">LAUMK142_02952</name>
</gene>
<evidence type="ECO:0000313" key="2">
    <source>
        <dbReference type="EMBL" id="VBA51139.1"/>
    </source>
</evidence>
<feature type="region of interest" description="Disordered" evidence="1">
    <location>
        <begin position="27"/>
        <end position="69"/>
    </location>
</feature>
<sequence length="86" mass="9207">MSFFHAPSGAVEPLVFGDGNWTLNTESDIGVPGPKHRDALEKAGQYPLPHPPQDPITTLTGHGNQEQTGSCAANVDFDETFTRTGE</sequence>
<dbReference type="AlphaFoldDB" id="A0A498QUB3"/>
<dbReference type="OrthoDB" id="4677256at2"/>
<feature type="compositionally biased region" description="Polar residues" evidence="1">
    <location>
        <begin position="55"/>
        <end position="69"/>
    </location>
</feature>
<organism evidence="2 3">
    <name type="scientific">Mycobacterium pseudokansasii</name>
    <dbReference type="NCBI Taxonomy" id="2341080"/>
    <lineage>
        <taxon>Bacteria</taxon>
        <taxon>Bacillati</taxon>
        <taxon>Actinomycetota</taxon>
        <taxon>Actinomycetes</taxon>
        <taxon>Mycobacteriales</taxon>
        <taxon>Mycobacteriaceae</taxon>
        <taxon>Mycobacterium</taxon>
    </lineage>
</organism>
<proteinExistence type="predicted"/>
<accession>A0A498QUB3</accession>
<dbReference type="RefSeq" id="WP_122502249.1">
    <property type="nucleotide sequence ID" value="NZ_UPHU01000001.1"/>
</dbReference>
<dbReference type="Proteomes" id="UP000268285">
    <property type="component" value="Unassembled WGS sequence"/>
</dbReference>